<evidence type="ECO:0000313" key="1">
    <source>
        <dbReference type="EMBL" id="KJV25809.1"/>
    </source>
</evidence>
<protein>
    <submittedName>
        <fullName evidence="1">Uncharacterized protein</fullName>
    </submittedName>
</protein>
<name>A0A0F3K6U1_9GAMM</name>
<dbReference type="AlphaFoldDB" id="A0A0F3K6U1"/>
<proteinExistence type="predicted"/>
<keyword evidence="2" id="KW-1185">Reference proteome</keyword>
<gene>
    <name evidence="1" type="ORF">VI08_19465</name>
</gene>
<evidence type="ECO:0000313" key="2">
    <source>
        <dbReference type="Proteomes" id="UP000033651"/>
    </source>
</evidence>
<dbReference type="EMBL" id="JZRB01000065">
    <property type="protein sequence ID" value="KJV25809.1"/>
    <property type="molecule type" value="Genomic_DNA"/>
</dbReference>
<sequence length="74" mass="8040">MNHDTSADLPGLLGKLLDAGFMLEVEPGYAEAVKAHREGMGALSDAEWQTLIREVRPSLPPTHDRKIETARAAS</sequence>
<reference evidence="1 2" key="1">
    <citation type="submission" date="2015-03" db="EMBL/GenBank/DDBJ databases">
        <title>Draft genome sequence of Luteibacter yeojuensis strain SU11.</title>
        <authorList>
            <person name="Sulaiman J."/>
            <person name="Priya K."/>
            <person name="Chan K.-G."/>
        </authorList>
    </citation>
    <scope>NUCLEOTIDE SEQUENCE [LARGE SCALE GENOMIC DNA]</scope>
    <source>
        <strain evidence="1 2">SU11</strain>
    </source>
</reference>
<dbReference type="PATRIC" id="fig|345309.4.peg.3757"/>
<organism evidence="1 2">
    <name type="scientific">Luteibacter yeojuensis</name>
    <dbReference type="NCBI Taxonomy" id="345309"/>
    <lineage>
        <taxon>Bacteria</taxon>
        <taxon>Pseudomonadati</taxon>
        <taxon>Pseudomonadota</taxon>
        <taxon>Gammaproteobacteria</taxon>
        <taxon>Lysobacterales</taxon>
        <taxon>Rhodanobacteraceae</taxon>
        <taxon>Luteibacter</taxon>
    </lineage>
</organism>
<dbReference type="Proteomes" id="UP000033651">
    <property type="component" value="Unassembled WGS sequence"/>
</dbReference>
<accession>A0A0F3K6U1</accession>
<comment type="caution">
    <text evidence="1">The sequence shown here is derived from an EMBL/GenBank/DDBJ whole genome shotgun (WGS) entry which is preliminary data.</text>
</comment>